<keyword evidence="4" id="KW-1185">Reference proteome</keyword>
<dbReference type="Proteomes" id="UP000000852">
    <property type="component" value="Chromosome"/>
</dbReference>
<keyword evidence="2" id="KW-1133">Transmembrane helix</keyword>
<organism evidence="3 4">
    <name type="scientific">Pedobacter heparinus (strain ATCC 13125 / DSM 2366 / CIP 104194 / JCM 7457 / NBRC 12017 / NCIMB 9290 / NRRL B-14731 / HIM 762-3)</name>
    <dbReference type="NCBI Taxonomy" id="485917"/>
    <lineage>
        <taxon>Bacteria</taxon>
        <taxon>Pseudomonadati</taxon>
        <taxon>Bacteroidota</taxon>
        <taxon>Sphingobacteriia</taxon>
        <taxon>Sphingobacteriales</taxon>
        <taxon>Sphingobacteriaceae</taxon>
        <taxon>Pedobacter</taxon>
    </lineage>
</organism>
<dbReference type="OrthoDB" id="772521at2"/>
<evidence type="ECO:0000256" key="2">
    <source>
        <dbReference type="SAM" id="Phobius"/>
    </source>
</evidence>
<evidence type="ECO:0000256" key="1">
    <source>
        <dbReference type="SAM" id="MobiDB-lite"/>
    </source>
</evidence>
<keyword evidence="2" id="KW-0812">Transmembrane</keyword>
<keyword evidence="2" id="KW-0472">Membrane</keyword>
<dbReference type="EMBL" id="CP001681">
    <property type="protein sequence ID" value="ACU02649.1"/>
    <property type="molecule type" value="Genomic_DNA"/>
</dbReference>
<name>C6XZV4_PEDHD</name>
<gene>
    <name evidence="3" type="ordered locus">Phep_0425</name>
</gene>
<dbReference type="AlphaFoldDB" id="C6XZV4"/>
<accession>C6XZV4</accession>
<evidence type="ECO:0000313" key="4">
    <source>
        <dbReference type="Proteomes" id="UP000000852"/>
    </source>
</evidence>
<dbReference type="STRING" id="485917.Phep_0425"/>
<reference evidence="3 4" key="1">
    <citation type="journal article" date="2009" name="Stand. Genomic Sci.">
        <title>Complete genome sequence of Pedobacter heparinus type strain (HIM 762-3).</title>
        <authorList>
            <person name="Han C."/>
            <person name="Spring S."/>
            <person name="Lapidus A."/>
            <person name="Del Rio T.G."/>
            <person name="Tice H."/>
            <person name="Copeland A."/>
            <person name="Cheng J.F."/>
            <person name="Lucas S."/>
            <person name="Chen F."/>
            <person name="Nolan M."/>
            <person name="Bruce D."/>
            <person name="Goodwin L."/>
            <person name="Pitluck S."/>
            <person name="Ivanova N."/>
            <person name="Mavromatis K."/>
            <person name="Mikhailova N."/>
            <person name="Pati A."/>
            <person name="Chen A."/>
            <person name="Palaniappan K."/>
            <person name="Land M."/>
            <person name="Hauser L."/>
            <person name="Chang Y.J."/>
            <person name="Jeffries C.C."/>
            <person name="Saunders E."/>
            <person name="Chertkov O."/>
            <person name="Brettin T."/>
            <person name="Goker M."/>
            <person name="Rohde M."/>
            <person name="Bristow J."/>
            <person name="Eisen J.A."/>
            <person name="Markowitz V."/>
            <person name="Hugenholtz P."/>
            <person name="Kyrpides N.C."/>
            <person name="Klenk H.P."/>
            <person name="Detter J.C."/>
        </authorList>
    </citation>
    <scope>NUCLEOTIDE SEQUENCE [LARGE SCALE GENOMIC DNA]</scope>
    <source>
        <strain evidence="4">ATCC 13125 / DSM 2366 / CIP 104194 / JCM 7457 / NBRC 12017 / NCIMB 9290 / NRRL B-14731 / HIM 762-3</strain>
    </source>
</reference>
<proteinExistence type="predicted"/>
<protein>
    <recommendedName>
        <fullName evidence="5">Isoleucyl-tRNA synthetase</fullName>
    </recommendedName>
</protein>
<evidence type="ECO:0000313" key="3">
    <source>
        <dbReference type="EMBL" id="ACU02649.1"/>
    </source>
</evidence>
<feature type="transmembrane region" description="Helical" evidence="2">
    <location>
        <begin position="33"/>
        <end position="55"/>
    </location>
</feature>
<feature type="transmembrane region" description="Helical" evidence="2">
    <location>
        <begin position="10"/>
        <end position="27"/>
    </location>
</feature>
<evidence type="ECO:0008006" key="5">
    <source>
        <dbReference type="Google" id="ProtNLM"/>
    </source>
</evidence>
<feature type="region of interest" description="Disordered" evidence="1">
    <location>
        <begin position="69"/>
        <end position="88"/>
    </location>
</feature>
<dbReference type="HOGENOM" id="CLU_2466262_0_0_10"/>
<dbReference type="KEGG" id="phe:Phep_0425"/>
<dbReference type="RefSeq" id="WP_012780602.1">
    <property type="nucleotide sequence ID" value="NC_013061.1"/>
</dbReference>
<sequence length="88" mass="9755">MIKVLKLQKAVYVIILGIIGLIAFKIMEPSNSAASVWVLKVSGLLFLIGALWFVYPILFAKKVNDDEVQLDPEKQPETTEPAATTNRP</sequence>